<reference evidence="1" key="1">
    <citation type="submission" date="2024-03" db="EMBL/GenBank/DDBJ databases">
        <title>Novel Streptomyces species of biotechnological and ecological value are a feature of Machair soil.</title>
        <authorList>
            <person name="Prole J.R."/>
            <person name="Goodfellow M."/>
            <person name="Allenby N."/>
            <person name="Ward A.C."/>
        </authorList>
    </citation>
    <scope>NUCLEOTIDE SEQUENCE</scope>
    <source>
        <strain evidence="1">MS1.AVA.4</strain>
    </source>
</reference>
<name>A0ACC6QC44_9ACTN</name>
<dbReference type="Proteomes" id="UP001375539">
    <property type="component" value="Unassembled WGS sequence"/>
</dbReference>
<dbReference type="EMBL" id="JBBKAI010000002">
    <property type="protein sequence ID" value="MEJ8655860.1"/>
    <property type="molecule type" value="Genomic_DNA"/>
</dbReference>
<accession>A0ACC6QC44</accession>
<comment type="caution">
    <text evidence="1">The sequence shown here is derived from an EMBL/GenBank/DDBJ whole genome shotgun (WGS) entry which is preliminary data.</text>
</comment>
<evidence type="ECO:0000313" key="2">
    <source>
        <dbReference type="Proteomes" id="UP001375539"/>
    </source>
</evidence>
<gene>
    <name evidence="1" type="ORF">WKI58_04820</name>
</gene>
<protein>
    <submittedName>
        <fullName evidence="1">Uncharacterized protein</fullName>
    </submittedName>
</protein>
<keyword evidence="2" id="KW-1185">Reference proteome</keyword>
<organism evidence="1 2">
    <name type="scientific">Streptomyces pratisoli</name>
    <dbReference type="NCBI Taxonomy" id="3139917"/>
    <lineage>
        <taxon>Bacteria</taxon>
        <taxon>Bacillati</taxon>
        <taxon>Actinomycetota</taxon>
        <taxon>Actinomycetes</taxon>
        <taxon>Kitasatosporales</taxon>
        <taxon>Streptomycetaceae</taxon>
        <taxon>Streptomyces</taxon>
    </lineage>
</organism>
<proteinExistence type="predicted"/>
<evidence type="ECO:0000313" key="1">
    <source>
        <dbReference type="EMBL" id="MEJ8655860.1"/>
    </source>
</evidence>
<sequence>MRTTVRESGRECDQALRAQQDREGALFHRVAPLAERGVEGRRAGERGCLVP</sequence>